<name>A0A5N4ASW0_PHOPY</name>
<dbReference type="EMBL" id="VVIM01000004">
    <property type="protein sequence ID" value="KAB0800434.1"/>
    <property type="molecule type" value="Genomic_DNA"/>
</dbReference>
<evidence type="ECO:0000313" key="3">
    <source>
        <dbReference type="Proteomes" id="UP000327044"/>
    </source>
</evidence>
<organism evidence="2 3">
    <name type="scientific">Photinus pyralis</name>
    <name type="common">Common eastern firefly</name>
    <name type="synonym">Lampyris pyralis</name>
    <dbReference type="NCBI Taxonomy" id="7054"/>
    <lineage>
        <taxon>Eukaryota</taxon>
        <taxon>Metazoa</taxon>
        <taxon>Ecdysozoa</taxon>
        <taxon>Arthropoda</taxon>
        <taxon>Hexapoda</taxon>
        <taxon>Insecta</taxon>
        <taxon>Pterygota</taxon>
        <taxon>Neoptera</taxon>
        <taxon>Endopterygota</taxon>
        <taxon>Coleoptera</taxon>
        <taxon>Polyphaga</taxon>
        <taxon>Elateriformia</taxon>
        <taxon>Elateroidea</taxon>
        <taxon>Lampyridae</taxon>
        <taxon>Lampyrinae</taxon>
        <taxon>Photinus</taxon>
    </lineage>
</organism>
<protein>
    <submittedName>
        <fullName evidence="2">Uncharacterized protein</fullName>
    </submittedName>
</protein>
<proteinExistence type="predicted"/>
<comment type="caution">
    <text evidence="2">The sequence shown here is derived from an EMBL/GenBank/DDBJ whole genome shotgun (WGS) entry which is preliminary data.</text>
</comment>
<accession>A0A5N4ASW0</accession>
<dbReference type="PANTHER" id="PTHR44927:SF1">
    <property type="entry name" value="FK506-BINDING PROTEIN 15"/>
    <property type="match status" value="1"/>
</dbReference>
<dbReference type="OrthoDB" id="5842926at2759"/>
<gene>
    <name evidence="2" type="ORF">PPYR_06174</name>
</gene>
<reference evidence="2 3" key="1">
    <citation type="journal article" date="2018" name="Elife">
        <title>Firefly genomes illuminate parallel origins of bioluminescence in beetles.</title>
        <authorList>
            <person name="Fallon T.R."/>
            <person name="Lower S.E."/>
            <person name="Chang C.H."/>
            <person name="Bessho-Uehara M."/>
            <person name="Martin G.J."/>
            <person name="Bewick A.J."/>
            <person name="Behringer M."/>
            <person name="Debat H.J."/>
            <person name="Wong I."/>
            <person name="Day J.C."/>
            <person name="Suvorov A."/>
            <person name="Silva C.J."/>
            <person name="Stanger-Hall K.F."/>
            <person name="Hall D.W."/>
            <person name="Schmitz R.J."/>
            <person name="Nelson D.R."/>
            <person name="Lewis S.M."/>
            <person name="Shigenobu S."/>
            <person name="Bybee S.M."/>
            <person name="Larracuente A.M."/>
            <person name="Oba Y."/>
            <person name="Weng J.K."/>
        </authorList>
    </citation>
    <scope>NUCLEOTIDE SEQUENCE [LARGE SCALE GENOMIC DNA]</scope>
    <source>
        <strain evidence="2">1611_PpyrPB1</strain>
        <tissue evidence="2">Whole body</tissue>
    </source>
</reference>
<evidence type="ECO:0000256" key="1">
    <source>
        <dbReference type="SAM" id="Coils"/>
    </source>
</evidence>
<keyword evidence="3" id="KW-1185">Reference proteome</keyword>
<dbReference type="AlphaFoldDB" id="A0A5N4ASW0"/>
<dbReference type="InParanoid" id="A0A5N4ASW0"/>
<sequence length="480" mass="54666">MFAGTEDEDLFDPAASSNLAALFGATMTLKNDDTSLSYTAPKQPKVEKQEVTISPKRSPQSSLLISKFVNVFKQVDGKYVDQGKCGIAIIGIETLNAYELILYKSKQDIISRSKLNVDFRFKIQTNNFANFSDDRQEHWSVHFDNGDLDIFTTHLETYNVHITQPVVDKPESESDTSTTKASILTRMAKMGQSILPSSPKTADSESDDTNTILKRTKRKSKHVSANVEHTSDVALVNSHPLPQQAVANQFLQVSQTPDMFNIFLAENRTHNCEMRMNMLQLSNKLDKIMEGVVNGRPLQSQIDRMDPRYVELFNEHEQCKLTLRENLDEIDRLKKENSDCRETIVRQELKMRALEDTTKVHQNLVETIEKQMLTIKSLESEQSVKQAEIQNLTELTKKLTDNLEESRGKLSNYVAQHDLFSTKLKHNMNMLYRTLMDAFKEGDTFSAPQIQQILATNLRTSTVTICKEFCNNFDITESDS</sequence>
<dbReference type="PANTHER" id="PTHR44927">
    <property type="entry name" value="FK506-BINDING PROTEIN 15"/>
    <property type="match status" value="1"/>
</dbReference>
<dbReference type="Proteomes" id="UP000327044">
    <property type="component" value="Unassembled WGS sequence"/>
</dbReference>
<keyword evidence="1" id="KW-0175">Coiled coil</keyword>
<feature type="coiled-coil region" evidence="1">
    <location>
        <begin position="316"/>
        <end position="409"/>
    </location>
</feature>
<evidence type="ECO:0000313" key="2">
    <source>
        <dbReference type="EMBL" id="KAB0800434.1"/>
    </source>
</evidence>